<evidence type="ECO:0000313" key="11">
    <source>
        <dbReference type="Proteomes" id="UP000516320"/>
    </source>
</evidence>
<dbReference type="AlphaFoldDB" id="A0A7H0SNL8"/>
<dbReference type="InterPro" id="IPR001977">
    <property type="entry name" value="Depp_CoAkinase"/>
</dbReference>
<dbReference type="GO" id="GO:0005737">
    <property type="term" value="C:cytoplasm"/>
    <property type="evidence" value="ECO:0007669"/>
    <property type="project" value="UniProtKB-SubCell"/>
</dbReference>
<keyword evidence="5 8" id="KW-0418">Kinase</keyword>
<dbReference type="HAMAP" id="MF_00376">
    <property type="entry name" value="Dephospho_CoA_kinase"/>
    <property type="match status" value="1"/>
</dbReference>
<evidence type="ECO:0000256" key="4">
    <source>
        <dbReference type="ARBA" id="ARBA00022741"/>
    </source>
</evidence>
<comment type="similarity">
    <text evidence="1 8">Belongs to the CoaE family.</text>
</comment>
<sequence>MLKIGLTGGIGSGKSTMAALLSQHGLRVIDADAIAREIVEPGQPALTELVEHFGSEIIQSDGQLDRARLAQLAFSSPEETEVLNRITHPRIAQETQRRFDEAERDGETAIIYDMPLLVENGHYHDMDLNVVVEVDREERIRRLTTSRGLAKDDVKRRIAAQATDGERRAVADVIIDNNGSVEDLRPQIKKLLNRIASYST</sequence>
<name>A0A7H0SNL8_9CORY</name>
<comment type="subcellular location">
    <subcellularLocation>
        <location evidence="8">Cytoplasm</location>
    </subcellularLocation>
</comment>
<dbReference type="InterPro" id="IPR027417">
    <property type="entry name" value="P-loop_NTPase"/>
</dbReference>
<dbReference type="KEGG" id="cpoy:GP475_05410"/>
<dbReference type="Proteomes" id="UP000516320">
    <property type="component" value="Chromosome"/>
</dbReference>
<evidence type="ECO:0000313" key="10">
    <source>
        <dbReference type="EMBL" id="QNQ90143.1"/>
    </source>
</evidence>
<evidence type="ECO:0000256" key="9">
    <source>
        <dbReference type="NCBIfam" id="TIGR00152"/>
    </source>
</evidence>
<dbReference type="Gene3D" id="3.40.50.300">
    <property type="entry name" value="P-loop containing nucleotide triphosphate hydrolases"/>
    <property type="match status" value="1"/>
</dbReference>
<dbReference type="CDD" id="cd02022">
    <property type="entry name" value="DPCK"/>
    <property type="match status" value="1"/>
</dbReference>
<dbReference type="FunFam" id="3.40.50.300:FF:000991">
    <property type="entry name" value="Dephospho-CoA kinase"/>
    <property type="match status" value="1"/>
</dbReference>
<proteinExistence type="inferred from homology"/>
<comment type="pathway">
    <text evidence="8">Cofactor biosynthesis; coenzyme A biosynthesis; CoA from (R)-pantothenate: step 5/5.</text>
</comment>
<evidence type="ECO:0000256" key="6">
    <source>
        <dbReference type="ARBA" id="ARBA00022840"/>
    </source>
</evidence>
<feature type="binding site" evidence="8">
    <location>
        <begin position="11"/>
        <end position="16"/>
    </location>
    <ligand>
        <name>ATP</name>
        <dbReference type="ChEBI" id="CHEBI:30616"/>
    </ligand>
</feature>
<dbReference type="PANTHER" id="PTHR10695:SF46">
    <property type="entry name" value="BIFUNCTIONAL COENZYME A SYNTHASE-RELATED"/>
    <property type="match status" value="1"/>
</dbReference>
<comment type="function">
    <text evidence="8">Catalyzes the phosphorylation of the 3'-hydroxyl group of dephosphocoenzyme A to form coenzyme A.</text>
</comment>
<reference evidence="10 11" key="1">
    <citation type="submission" date="2019-12" db="EMBL/GenBank/DDBJ databases">
        <title>Corynebacterium sp. nov., isolated from feces of the Anser Albifrons in China.</title>
        <authorList>
            <person name="Liu Q."/>
        </authorList>
    </citation>
    <scope>NUCLEOTIDE SEQUENCE [LARGE SCALE GENOMIC DNA]</scope>
    <source>
        <strain evidence="10 11">4H37-19</strain>
    </source>
</reference>
<evidence type="ECO:0000256" key="3">
    <source>
        <dbReference type="ARBA" id="ARBA00022679"/>
    </source>
</evidence>
<dbReference type="EC" id="2.7.1.24" evidence="8 9"/>
<keyword evidence="2 8" id="KW-0963">Cytoplasm</keyword>
<dbReference type="RefSeq" id="WP_187975602.1">
    <property type="nucleotide sequence ID" value="NZ_CP046884.1"/>
</dbReference>
<dbReference type="Pfam" id="PF01121">
    <property type="entry name" value="CoaE"/>
    <property type="match status" value="1"/>
</dbReference>
<dbReference type="GO" id="GO:0005524">
    <property type="term" value="F:ATP binding"/>
    <property type="evidence" value="ECO:0007669"/>
    <property type="project" value="UniProtKB-UniRule"/>
</dbReference>
<protein>
    <recommendedName>
        <fullName evidence="8 9">Dephospho-CoA kinase</fullName>
        <ecNumber evidence="8 9">2.7.1.24</ecNumber>
    </recommendedName>
    <alternativeName>
        <fullName evidence="8">Dephosphocoenzyme A kinase</fullName>
    </alternativeName>
</protein>
<evidence type="ECO:0000256" key="2">
    <source>
        <dbReference type="ARBA" id="ARBA00022490"/>
    </source>
</evidence>
<dbReference type="GO" id="GO:0004140">
    <property type="term" value="F:dephospho-CoA kinase activity"/>
    <property type="evidence" value="ECO:0007669"/>
    <property type="project" value="UniProtKB-UniRule"/>
</dbReference>
<dbReference type="NCBIfam" id="TIGR00152">
    <property type="entry name" value="dephospho-CoA kinase"/>
    <property type="match status" value="1"/>
</dbReference>
<keyword evidence="11" id="KW-1185">Reference proteome</keyword>
<comment type="catalytic activity">
    <reaction evidence="8">
        <text>3'-dephospho-CoA + ATP = ADP + CoA + H(+)</text>
        <dbReference type="Rhea" id="RHEA:18245"/>
        <dbReference type="ChEBI" id="CHEBI:15378"/>
        <dbReference type="ChEBI" id="CHEBI:30616"/>
        <dbReference type="ChEBI" id="CHEBI:57287"/>
        <dbReference type="ChEBI" id="CHEBI:57328"/>
        <dbReference type="ChEBI" id="CHEBI:456216"/>
        <dbReference type="EC" id="2.7.1.24"/>
    </reaction>
</comment>
<evidence type="ECO:0000256" key="7">
    <source>
        <dbReference type="ARBA" id="ARBA00022993"/>
    </source>
</evidence>
<dbReference type="NCBIfam" id="NF002879">
    <property type="entry name" value="PRK03333.1"/>
    <property type="match status" value="1"/>
</dbReference>
<dbReference type="GO" id="GO:0015937">
    <property type="term" value="P:coenzyme A biosynthetic process"/>
    <property type="evidence" value="ECO:0007669"/>
    <property type="project" value="UniProtKB-UniRule"/>
</dbReference>
<dbReference type="PANTHER" id="PTHR10695">
    <property type="entry name" value="DEPHOSPHO-COA KINASE-RELATED"/>
    <property type="match status" value="1"/>
</dbReference>
<keyword evidence="7 8" id="KW-0173">Coenzyme A biosynthesis</keyword>
<organism evidence="10 11">
    <name type="scientific">Corynebacterium poyangense</name>
    <dbReference type="NCBI Taxonomy" id="2684405"/>
    <lineage>
        <taxon>Bacteria</taxon>
        <taxon>Bacillati</taxon>
        <taxon>Actinomycetota</taxon>
        <taxon>Actinomycetes</taxon>
        <taxon>Mycobacteriales</taxon>
        <taxon>Corynebacteriaceae</taxon>
        <taxon>Corynebacterium</taxon>
    </lineage>
</organism>
<dbReference type="PROSITE" id="PS51219">
    <property type="entry name" value="DPCK"/>
    <property type="match status" value="1"/>
</dbReference>
<keyword evidence="6 8" id="KW-0067">ATP-binding</keyword>
<dbReference type="SUPFAM" id="SSF52540">
    <property type="entry name" value="P-loop containing nucleoside triphosphate hydrolases"/>
    <property type="match status" value="1"/>
</dbReference>
<evidence type="ECO:0000256" key="8">
    <source>
        <dbReference type="HAMAP-Rule" id="MF_00376"/>
    </source>
</evidence>
<dbReference type="EMBL" id="CP046884">
    <property type="protein sequence ID" value="QNQ90143.1"/>
    <property type="molecule type" value="Genomic_DNA"/>
</dbReference>
<evidence type="ECO:0000256" key="5">
    <source>
        <dbReference type="ARBA" id="ARBA00022777"/>
    </source>
</evidence>
<gene>
    <name evidence="8" type="primary">coaE</name>
    <name evidence="10" type="ORF">GP475_05410</name>
</gene>
<keyword evidence="4 8" id="KW-0547">Nucleotide-binding</keyword>
<accession>A0A7H0SNL8</accession>
<dbReference type="UniPathway" id="UPA00241">
    <property type="reaction ID" value="UER00356"/>
</dbReference>
<evidence type="ECO:0000256" key="1">
    <source>
        <dbReference type="ARBA" id="ARBA00009018"/>
    </source>
</evidence>
<keyword evidence="3 8" id="KW-0808">Transferase</keyword>